<feature type="domain" description="Glycosyl hydrolase family 13 catalytic" evidence="6">
    <location>
        <begin position="148"/>
        <end position="496"/>
    </location>
</feature>
<feature type="region of interest" description="Disordered" evidence="5">
    <location>
        <begin position="1"/>
        <end position="23"/>
    </location>
</feature>
<sequence>MEGGYTASLQSQSAAGKGGDEPPQWRLAHACGPQWVSGEECAFRIWAPHGEDVVVELQREKGDPQEVRLVREGDFWVGQSACSPGDRYRIAMGSSWNDCFNQEGARLFRRDPCARECDFNSAWCILHPPLKPPPPFAAPNFNELVVYELHIGSFVSEADEKRAFAATTEKLEHISSLGFNCIQFMPTAEFGGIWGYNSRQLLATHGPWGSAADMRIMVERAHSLGMAVLFDVVLNHGSSKMNVLWNWDGFGPDNCGGIFFEGEKDTPWGKRFAFHKAEVQDYLKQACRTWIEEYGVDGLRFDSVHNMPWWLLQQMTHEIKAHYPNKILIAEITPENPKVLHDAGFHSCWLHATHFDSVKIMKGSDGGGDPNKRIGMLKNMVAPHGFGNLGVHSVLGSHDQIGDRHGGKQDGHGTHRYYVSRLGGKGNWHARAQTRAWFGFQNCCKGLPMTFMGTENLQEDWWHVDSHHRMNWGLLEGADPQTMEMRAFVTASNKLRTSCAALTRDEIKFVHEDGNNTILAFMRWTQDVAALCIAHFAESQWESDSYGVSTGWGGGRVWKLALSSQSQEFGGWTGSSTPEAKADDSGKIMINIPKWSILVYLSSN</sequence>
<dbReference type="InterPro" id="IPR013783">
    <property type="entry name" value="Ig-like_fold"/>
</dbReference>
<dbReference type="Proteomes" id="UP001642484">
    <property type="component" value="Unassembled WGS sequence"/>
</dbReference>
<evidence type="ECO:0000313" key="7">
    <source>
        <dbReference type="EMBL" id="CAK9015655.1"/>
    </source>
</evidence>
<keyword evidence="4" id="KW-0808">Transferase</keyword>
<dbReference type="PANTHER" id="PTHR43651:SF11">
    <property type="entry name" value="MALTO-OLIGOSYLTREHALOSE TREHALOHYDROLASE"/>
    <property type="match status" value="1"/>
</dbReference>
<dbReference type="SUPFAM" id="SSF81296">
    <property type="entry name" value="E set domains"/>
    <property type="match status" value="1"/>
</dbReference>
<dbReference type="InterPro" id="IPR013780">
    <property type="entry name" value="Glyco_hydro_b"/>
</dbReference>
<dbReference type="SUPFAM" id="SSF51011">
    <property type="entry name" value="Glycosyl hydrolase domain"/>
    <property type="match status" value="1"/>
</dbReference>
<evidence type="ECO:0000256" key="4">
    <source>
        <dbReference type="ARBA" id="ARBA00022679"/>
    </source>
</evidence>
<evidence type="ECO:0000256" key="5">
    <source>
        <dbReference type="SAM" id="MobiDB-lite"/>
    </source>
</evidence>
<dbReference type="InterPro" id="IPR014756">
    <property type="entry name" value="Ig_E-set"/>
</dbReference>
<evidence type="ECO:0000313" key="8">
    <source>
        <dbReference type="Proteomes" id="UP001642484"/>
    </source>
</evidence>
<dbReference type="Gene3D" id="2.60.40.10">
    <property type="entry name" value="Immunoglobulins"/>
    <property type="match status" value="1"/>
</dbReference>
<accession>A0ABP0JMJ8</accession>
<dbReference type="Gene3D" id="3.20.20.80">
    <property type="entry name" value="Glycosidases"/>
    <property type="match status" value="1"/>
</dbReference>
<proteinExistence type="inferred from homology"/>
<dbReference type="InterPro" id="IPR006048">
    <property type="entry name" value="A-amylase/branching_C"/>
</dbReference>
<dbReference type="SUPFAM" id="SSF51445">
    <property type="entry name" value="(Trans)glycosidases"/>
    <property type="match status" value="1"/>
</dbReference>
<organism evidence="7 8">
    <name type="scientific">Durusdinium trenchii</name>
    <dbReference type="NCBI Taxonomy" id="1381693"/>
    <lineage>
        <taxon>Eukaryota</taxon>
        <taxon>Sar</taxon>
        <taxon>Alveolata</taxon>
        <taxon>Dinophyceae</taxon>
        <taxon>Suessiales</taxon>
        <taxon>Symbiodiniaceae</taxon>
        <taxon>Durusdinium</taxon>
    </lineage>
</organism>
<dbReference type="InterPro" id="IPR037439">
    <property type="entry name" value="Branching_enzy"/>
</dbReference>
<protein>
    <recommendedName>
        <fullName evidence="3">1,4-alpha-glucan branching enzyme</fullName>
        <ecNumber evidence="3">2.4.1.18</ecNumber>
    </recommendedName>
</protein>
<evidence type="ECO:0000256" key="3">
    <source>
        <dbReference type="ARBA" id="ARBA00012541"/>
    </source>
</evidence>
<dbReference type="EMBL" id="CAXAMN010005880">
    <property type="protein sequence ID" value="CAK9015655.1"/>
    <property type="molecule type" value="Genomic_DNA"/>
</dbReference>
<dbReference type="Pfam" id="PF00128">
    <property type="entry name" value="Alpha-amylase"/>
    <property type="match status" value="1"/>
</dbReference>
<dbReference type="InterPro" id="IPR006047">
    <property type="entry name" value="GH13_cat_dom"/>
</dbReference>
<reference evidence="7 8" key="1">
    <citation type="submission" date="2024-02" db="EMBL/GenBank/DDBJ databases">
        <authorList>
            <person name="Chen Y."/>
            <person name="Shah S."/>
            <person name="Dougan E. K."/>
            <person name="Thang M."/>
            <person name="Chan C."/>
        </authorList>
    </citation>
    <scope>NUCLEOTIDE SEQUENCE [LARGE SCALE GENOMIC DNA]</scope>
</reference>
<evidence type="ECO:0000256" key="1">
    <source>
        <dbReference type="ARBA" id="ARBA00000826"/>
    </source>
</evidence>
<comment type="similarity">
    <text evidence="2">Belongs to the glycosyl hydrolase 13 family. GlgB subfamily.</text>
</comment>
<dbReference type="Pfam" id="PF02806">
    <property type="entry name" value="Alpha-amylase_C"/>
    <property type="match status" value="1"/>
</dbReference>
<keyword evidence="8" id="KW-1185">Reference proteome</keyword>
<evidence type="ECO:0000256" key="2">
    <source>
        <dbReference type="ARBA" id="ARBA00009000"/>
    </source>
</evidence>
<dbReference type="EC" id="2.4.1.18" evidence="3"/>
<comment type="caution">
    <text evidence="7">The sequence shown here is derived from an EMBL/GenBank/DDBJ whole genome shotgun (WGS) entry which is preliminary data.</text>
</comment>
<dbReference type="SMART" id="SM00642">
    <property type="entry name" value="Aamy"/>
    <property type="match status" value="1"/>
</dbReference>
<gene>
    <name evidence="7" type="ORF">CCMP2556_LOCUS12178</name>
</gene>
<dbReference type="PIRSF" id="PIRSF000463">
    <property type="entry name" value="GlgB"/>
    <property type="match status" value="1"/>
</dbReference>
<name>A0ABP0JMJ8_9DINO</name>
<dbReference type="InterPro" id="IPR017853">
    <property type="entry name" value="GH"/>
</dbReference>
<dbReference type="PANTHER" id="PTHR43651">
    <property type="entry name" value="1,4-ALPHA-GLUCAN-BRANCHING ENZYME"/>
    <property type="match status" value="1"/>
</dbReference>
<dbReference type="Gene3D" id="2.60.40.1180">
    <property type="entry name" value="Golgi alpha-mannosidase II"/>
    <property type="match status" value="1"/>
</dbReference>
<evidence type="ECO:0000259" key="6">
    <source>
        <dbReference type="SMART" id="SM00642"/>
    </source>
</evidence>
<comment type="catalytic activity">
    <reaction evidence="1">
        <text>Transfers a segment of a (1-&gt;4)-alpha-D-glucan chain to a primary hydroxy group in a similar glucan chain.</text>
        <dbReference type="EC" id="2.4.1.18"/>
    </reaction>
</comment>